<dbReference type="GO" id="GO:0000166">
    <property type="term" value="F:nucleotide binding"/>
    <property type="evidence" value="ECO:0007669"/>
    <property type="project" value="UniProtKB-KW"/>
</dbReference>
<evidence type="ECO:0000256" key="4">
    <source>
        <dbReference type="ARBA" id="ARBA00022695"/>
    </source>
</evidence>
<dbReference type="EMBL" id="MW811138">
    <property type="protein sequence ID" value="QZA60159.1"/>
    <property type="molecule type" value="Genomic_RNA"/>
</dbReference>
<name>A0AAE7WZA0_9VIRU</name>
<keyword evidence="7" id="KW-0693">Viral RNA replication</keyword>
<dbReference type="SUPFAM" id="SSF56672">
    <property type="entry name" value="DNA/RNA polymerases"/>
    <property type="match status" value="1"/>
</dbReference>
<keyword evidence="2 7" id="KW-0696">RNA-directed RNA polymerase</keyword>
<comment type="catalytic activity">
    <reaction evidence="6 7">
        <text>RNA(n) + a ribonucleoside 5'-triphosphate = RNA(n+1) + diphosphate</text>
        <dbReference type="Rhea" id="RHEA:21248"/>
        <dbReference type="Rhea" id="RHEA-COMP:14527"/>
        <dbReference type="Rhea" id="RHEA-COMP:17342"/>
        <dbReference type="ChEBI" id="CHEBI:33019"/>
        <dbReference type="ChEBI" id="CHEBI:61557"/>
        <dbReference type="ChEBI" id="CHEBI:140395"/>
        <dbReference type="EC" id="2.7.7.48"/>
    </reaction>
</comment>
<evidence type="ECO:0000313" key="8">
    <source>
        <dbReference type="EMBL" id="QZA60159.1"/>
    </source>
</evidence>
<accession>A0AAE7WZA0</accession>
<dbReference type="InterPro" id="IPR043502">
    <property type="entry name" value="DNA/RNA_pol_sf"/>
</dbReference>
<evidence type="ECO:0000256" key="2">
    <source>
        <dbReference type="ARBA" id="ARBA00022484"/>
    </source>
</evidence>
<dbReference type="GO" id="GO:0003968">
    <property type="term" value="F:RNA-directed RNA polymerase activity"/>
    <property type="evidence" value="ECO:0007669"/>
    <property type="project" value="UniProtKB-KW"/>
</dbReference>
<sequence length="1557" mass="174188">MDANKETQITEEKVREEVTLQVEVREGDTGLLQDPTSKEALTKLITDLAKKQREVVSDATDFGLDIATTLQSRQSNSQFHVLREGNVDTRIASERGSTTHTRRLATIGNVEPCWFRTAPGVRGGILIEPSNAVLALKPLFQGADPGPLSSSARLDINNYSSQTALGFMNSIGADIESNRVSFSEPLIRAFIFSIDDHIRGESPLSWLGNRTTLLPRPLGTLPSGDYFPASVRSAGWVAGDTQAMIVNAEDFAREARGEERFNDGWGATVWNVPGVEGVAVVPIKLADQGDPAINSIWMLMHMENPIRARFVEVDEVDMLLDDPQVGSEWTNLSTSVVPGPSKKVLFVITDMNNNQSGDILLDDFNGAVDNIDQAANVIGGVPVDIGALIPAWMGLDPDRRSELGVAGVRRWTRYYGNTQDWEASLAIVSEMLVTFPGQVQRSGRTGAENHYADAGGGIAQYPLNGIDVVLYDGLTAAEKLALAGRESDIMTTPASGYRQRSNNPNTSPPMLLYCRFSSEAAVAVSALLYKPRFTMTIGNELRPAILADNIYRRGKRTAVMVDIIAGQIGAVSRMTNTPGNSEQPAVAQAIVRQLAGCATRLHQETCAGELVNITVSGWNNQQGQIAWRNLYTDGRDRTLSCRVPRMEYNSLGFDGRMEIDDLYNFKTEGFDALDIDGQQWDHMNWKTPHQKEDGQVTARRLTSAAGWTRALVPLDNIGLVRANGAEFAPLGVHVLNPTVGRGKEVRYSNYGFVPLASEIRELPLVTQVPSQNDANHIIHPAVRGGRPLVLGNMGMFNPIFMDRTPGQRASQNPTTDTQTVNNATVLDFLVRGSTLPPYRVDLRFDPFFKIDKEFLKEQLGTKIDNWEDNITFGTTEKFKSSGELPGWGKSGWRRGLWLALQVVPREVKNEMTILINFIRENKLDPSKVFKNLTNKVKLAGEGFSSDWRYYVNWELLGGYQDLEEHDMIEEVRAFTTQEAKSAEFGGPVVKALEELLAPLSGVVRSKRTLEEFLLDRDAWAKNTSGFVTSNIKKGKNKIEVAENMDIKELLEIVYLGEYQNRPFIKQEPGKARPVVNSNLPPYLFMSWVFEQIEPILRKNFSSKTTIFDSAWTKSELWHQMTDDVRYKKGIFVPLDYSRFDSTISKELAVTAFNMLVDILVDIPSDLRRSAKYRFRNQVILTGEESWTWNNAVLSGWRWTALITSLVNLAILEAAEVTRTGTGIRVQGDDVRVFFQKKGDAEIAIAKINSFGFEINPTKVFCSKRRDEYLRMVATDELRGYPIRSLPKILFVGPTETLTDRSEDRVNGIVNKWTTLVSRGGNESRCWKMLVTDIAGLTQWSRDNIKKWLQTPSALGGAGLFQNTTSQGIRLKIKTEIKEDLGTYKLASDYPGDLGNLWARGRNSKSKLLSAQLEEIHIPQPLGVWPNAFIFTKKKKPTVRFKEEALGSTKRDALIRDKDWDALEDLVENKSEVLFWKRVLPRFFYRMLLVEGGFSTPIPKTLVNNEIVATVSAFVAWYTFEKIMKYNGILSGEKLQRLQLGAEYYSRFLLDSFKRFGK</sequence>
<keyword evidence="3 7" id="KW-0808">Transferase</keyword>
<dbReference type="EC" id="2.7.7.48" evidence="1 7"/>
<reference evidence="8" key="1">
    <citation type="journal article" date="2021" name="Viruses">
        <title>Comparative Molecular Characterization of Novel and Known Piscine Toti-Like Viruses.</title>
        <authorList>
            <person name="Sandlund L."/>
            <person name="Mor S.K."/>
            <person name="Singh V.K."/>
            <person name="Padhi S.K."/>
            <person name="Phelps N.B.D."/>
            <person name="Nylund S."/>
            <person name="Mikalsen A.B."/>
        </authorList>
    </citation>
    <scope>NUCLEOTIDE SEQUENCE</scope>
    <source>
        <strain evidence="8">TN18</strain>
    </source>
</reference>
<protein>
    <recommendedName>
        <fullName evidence="1 7">RNA-directed RNA polymerase</fullName>
        <ecNumber evidence="1 7">2.7.7.48</ecNumber>
    </recommendedName>
</protein>
<dbReference type="GO" id="GO:0006351">
    <property type="term" value="P:DNA-templated transcription"/>
    <property type="evidence" value="ECO:0007669"/>
    <property type="project" value="InterPro"/>
</dbReference>
<dbReference type="Pfam" id="PF02123">
    <property type="entry name" value="RdRP_4"/>
    <property type="match status" value="1"/>
</dbReference>
<keyword evidence="5 7" id="KW-0547">Nucleotide-binding</keyword>
<dbReference type="InterPro" id="IPR001795">
    <property type="entry name" value="RNA-dir_pol_luteovirus"/>
</dbReference>
<evidence type="ECO:0000256" key="1">
    <source>
        <dbReference type="ARBA" id="ARBA00012494"/>
    </source>
</evidence>
<evidence type="ECO:0000256" key="5">
    <source>
        <dbReference type="ARBA" id="ARBA00022741"/>
    </source>
</evidence>
<organism evidence="8">
    <name type="scientific">Cyclopterus lumpus toti-like virus</name>
    <dbReference type="NCBI Taxonomy" id="2859664"/>
    <lineage>
        <taxon>Viruses</taxon>
        <taxon>Riboviria</taxon>
        <taxon>Orthornavirae</taxon>
        <taxon>Duplornaviricota</taxon>
        <taxon>Chrymotiviricetes</taxon>
        <taxon>Ghabrivirales</taxon>
        <taxon>Betatotivirineae</taxon>
        <taxon>Pistolviridae</taxon>
        <taxon>Pistolvirus</taxon>
        <taxon>Pistolvirus sani</taxon>
    </lineage>
</organism>
<evidence type="ECO:0000256" key="7">
    <source>
        <dbReference type="RuleBase" id="RU364050"/>
    </source>
</evidence>
<evidence type="ECO:0000256" key="6">
    <source>
        <dbReference type="ARBA" id="ARBA00048744"/>
    </source>
</evidence>
<dbReference type="GO" id="GO:0003723">
    <property type="term" value="F:RNA binding"/>
    <property type="evidence" value="ECO:0007669"/>
    <property type="project" value="InterPro"/>
</dbReference>
<keyword evidence="4 7" id="KW-0548">Nucleotidyltransferase</keyword>
<proteinExistence type="predicted"/>
<evidence type="ECO:0000256" key="3">
    <source>
        <dbReference type="ARBA" id="ARBA00022679"/>
    </source>
</evidence>